<dbReference type="InterPro" id="IPR036388">
    <property type="entry name" value="WH-like_DNA-bd_sf"/>
</dbReference>
<dbReference type="Gene3D" id="1.10.10.10">
    <property type="entry name" value="Winged helix-like DNA-binding domain superfamily/Winged helix DNA-binding domain"/>
    <property type="match status" value="1"/>
</dbReference>
<evidence type="ECO:0000256" key="2">
    <source>
        <dbReference type="ARBA" id="ARBA00023015"/>
    </source>
</evidence>
<dbReference type="InterPro" id="IPR007627">
    <property type="entry name" value="RNA_pol_sigma70_r2"/>
</dbReference>
<comment type="similarity">
    <text evidence="1">Belongs to the sigma-70 factor family. ECF subfamily.</text>
</comment>
<keyword evidence="2" id="KW-0805">Transcription regulation</keyword>
<dbReference type="InterPro" id="IPR013324">
    <property type="entry name" value="RNA_pol_sigma_r3/r4-like"/>
</dbReference>
<accession>A0ABN6WZX6</accession>
<dbReference type="Proteomes" id="UP001321543">
    <property type="component" value="Chromosome"/>
</dbReference>
<dbReference type="RefSeq" id="WP_286301241.1">
    <property type="nucleotide sequence ID" value="NZ_AP027728.1"/>
</dbReference>
<organism evidence="8 9">
    <name type="scientific">Microbacterium suwonense</name>
    <dbReference type="NCBI Taxonomy" id="683047"/>
    <lineage>
        <taxon>Bacteria</taxon>
        <taxon>Bacillati</taxon>
        <taxon>Actinomycetota</taxon>
        <taxon>Actinomycetes</taxon>
        <taxon>Micrococcales</taxon>
        <taxon>Microbacteriaceae</taxon>
        <taxon>Microbacterium</taxon>
    </lineage>
</organism>
<evidence type="ECO:0000256" key="5">
    <source>
        <dbReference type="SAM" id="MobiDB-lite"/>
    </source>
</evidence>
<dbReference type="PANTHER" id="PTHR43133">
    <property type="entry name" value="RNA POLYMERASE ECF-TYPE SIGMA FACTO"/>
    <property type="match status" value="1"/>
</dbReference>
<dbReference type="SUPFAM" id="SSF88659">
    <property type="entry name" value="Sigma3 and sigma4 domains of RNA polymerase sigma factors"/>
    <property type="match status" value="1"/>
</dbReference>
<gene>
    <name evidence="8" type="primary">sigL_1</name>
    <name evidence="8" type="ORF">GCM10025863_00090</name>
</gene>
<dbReference type="Pfam" id="PF08281">
    <property type="entry name" value="Sigma70_r4_2"/>
    <property type="match status" value="1"/>
</dbReference>
<dbReference type="EMBL" id="AP027728">
    <property type="protein sequence ID" value="BDZ37395.1"/>
    <property type="molecule type" value="Genomic_DNA"/>
</dbReference>
<name>A0ABN6WZX6_9MICO</name>
<keyword evidence="9" id="KW-1185">Reference proteome</keyword>
<evidence type="ECO:0000313" key="8">
    <source>
        <dbReference type="EMBL" id="BDZ37395.1"/>
    </source>
</evidence>
<dbReference type="InterPro" id="IPR014284">
    <property type="entry name" value="RNA_pol_sigma-70_dom"/>
</dbReference>
<dbReference type="InterPro" id="IPR013249">
    <property type="entry name" value="RNA_pol_sigma70_r4_t2"/>
</dbReference>
<proteinExistence type="inferred from homology"/>
<evidence type="ECO:0000256" key="4">
    <source>
        <dbReference type="ARBA" id="ARBA00023163"/>
    </source>
</evidence>
<keyword evidence="4" id="KW-0804">Transcription</keyword>
<dbReference type="Gene3D" id="1.10.1740.10">
    <property type="match status" value="1"/>
</dbReference>
<feature type="domain" description="RNA polymerase sigma-70 region 2" evidence="6">
    <location>
        <begin position="14"/>
        <end position="81"/>
    </location>
</feature>
<feature type="domain" description="RNA polymerase sigma factor 70 region 4 type 2" evidence="7">
    <location>
        <begin position="108"/>
        <end position="160"/>
    </location>
</feature>
<dbReference type="InterPro" id="IPR013325">
    <property type="entry name" value="RNA_pol_sigma_r2"/>
</dbReference>
<evidence type="ECO:0000256" key="3">
    <source>
        <dbReference type="ARBA" id="ARBA00023082"/>
    </source>
</evidence>
<evidence type="ECO:0000313" key="9">
    <source>
        <dbReference type="Proteomes" id="UP001321543"/>
    </source>
</evidence>
<dbReference type="InterPro" id="IPR039425">
    <property type="entry name" value="RNA_pol_sigma-70-like"/>
</dbReference>
<sequence>MTAEDRRQRVERAVQEHAPALLGYFARRAVQREDAADLLAETLLVLWRRSRSLPDVDDEIRPWMFGIARNVLMHHRRHRARQGALVDRLRGILSTIPRPGFTDVSTYDDLHRAIAELSDTDRDIIGLVHWEGFSLIEVSRMLGMKEGTVRSRYHRARSALRESLSDDPPPPPRTDIGSNHGHRR</sequence>
<feature type="region of interest" description="Disordered" evidence="5">
    <location>
        <begin position="159"/>
        <end position="184"/>
    </location>
</feature>
<reference evidence="9" key="1">
    <citation type="journal article" date="2019" name="Int. J. Syst. Evol. Microbiol.">
        <title>The Global Catalogue of Microorganisms (GCM) 10K type strain sequencing project: providing services to taxonomists for standard genome sequencing and annotation.</title>
        <authorList>
            <consortium name="The Broad Institute Genomics Platform"/>
            <consortium name="The Broad Institute Genome Sequencing Center for Infectious Disease"/>
            <person name="Wu L."/>
            <person name="Ma J."/>
        </authorList>
    </citation>
    <scope>NUCLEOTIDE SEQUENCE [LARGE SCALE GENOMIC DNA]</scope>
    <source>
        <strain evidence="9">NBRC 106310</strain>
    </source>
</reference>
<evidence type="ECO:0000259" key="7">
    <source>
        <dbReference type="Pfam" id="PF08281"/>
    </source>
</evidence>
<protein>
    <submittedName>
        <fullName evidence="8">ECF RNA polymerase sigma factor SigL</fullName>
    </submittedName>
</protein>
<evidence type="ECO:0000256" key="1">
    <source>
        <dbReference type="ARBA" id="ARBA00010641"/>
    </source>
</evidence>
<dbReference type="PANTHER" id="PTHR43133:SF25">
    <property type="entry name" value="RNA POLYMERASE SIGMA FACTOR RFAY-RELATED"/>
    <property type="match status" value="1"/>
</dbReference>
<keyword evidence="3" id="KW-0731">Sigma factor</keyword>
<dbReference type="Pfam" id="PF04542">
    <property type="entry name" value="Sigma70_r2"/>
    <property type="match status" value="1"/>
</dbReference>
<dbReference type="CDD" id="cd06171">
    <property type="entry name" value="Sigma70_r4"/>
    <property type="match status" value="1"/>
</dbReference>
<dbReference type="NCBIfam" id="TIGR02937">
    <property type="entry name" value="sigma70-ECF"/>
    <property type="match status" value="1"/>
</dbReference>
<dbReference type="SUPFAM" id="SSF88946">
    <property type="entry name" value="Sigma2 domain of RNA polymerase sigma factors"/>
    <property type="match status" value="1"/>
</dbReference>
<evidence type="ECO:0000259" key="6">
    <source>
        <dbReference type="Pfam" id="PF04542"/>
    </source>
</evidence>